<evidence type="ECO:0000313" key="2">
    <source>
        <dbReference type="Proteomes" id="UP001480595"/>
    </source>
</evidence>
<dbReference type="RefSeq" id="XP_066719635.1">
    <property type="nucleotide sequence ID" value="XM_066855357.1"/>
</dbReference>
<keyword evidence="2" id="KW-1185">Reference proteome</keyword>
<comment type="caution">
    <text evidence="1">The sequence shown here is derived from an EMBL/GenBank/DDBJ whole genome shotgun (WGS) entry which is preliminary data.</text>
</comment>
<accession>A0ABR1VZJ5</accession>
<dbReference type="Gene3D" id="1.25.40.20">
    <property type="entry name" value="Ankyrin repeat-containing domain"/>
    <property type="match status" value="1"/>
</dbReference>
<protein>
    <recommendedName>
        <fullName evidence="3">F-box domain-containing protein</fullName>
    </recommendedName>
</protein>
<evidence type="ECO:0008006" key="3">
    <source>
        <dbReference type="Google" id="ProtNLM"/>
    </source>
</evidence>
<gene>
    <name evidence="1" type="ORF">PG994_003948</name>
</gene>
<dbReference type="SUPFAM" id="SSF48403">
    <property type="entry name" value="Ankyrin repeat"/>
    <property type="match status" value="1"/>
</dbReference>
<dbReference type="EMBL" id="JAQQWL010000004">
    <property type="protein sequence ID" value="KAK8076676.1"/>
    <property type="molecule type" value="Genomic_DNA"/>
</dbReference>
<proteinExistence type="predicted"/>
<sequence>MLPREIIYQILLEAVRVRGTKRAQRLRLVNRAWRAAADEAFITLGEFAHDPKLEYERAPYWSEYTTRTALLLPPEPHPESLRTIRQAAERLARYGNPDTYSDAMLKEYMVEICKMSLVLDHVQAYHGIYSPNDPWWRLLRDWGHGEKENVDQLLLRTAAWTNQVALLRELLSHRGVLLPGDPRVVKDRYARNFALDMAAYRGNNEAVRLLLDSFEGTNRDPYNYHRVGAEKDVLKFASIGNSLSTIELSFTRARYFMDNDPNVEYVEYLMASMARRGIVSILDYLFRLHFPDPTSWCPDSRPEGPAKRSLLLGAAQGGQAEAVGFFLEKGYPVRPGVLVAGVRHENPALVQLFLERSSFEVTSTDTLAIAVRKEDDKVLRMLLDLGPARLDFGRKEGLVTYARRQGLESMEKLLLEHWVE</sequence>
<dbReference type="Proteomes" id="UP001480595">
    <property type="component" value="Unassembled WGS sequence"/>
</dbReference>
<dbReference type="InterPro" id="IPR036770">
    <property type="entry name" value="Ankyrin_rpt-contain_sf"/>
</dbReference>
<evidence type="ECO:0000313" key="1">
    <source>
        <dbReference type="EMBL" id="KAK8076676.1"/>
    </source>
</evidence>
<reference evidence="1 2" key="1">
    <citation type="submission" date="2023-01" db="EMBL/GenBank/DDBJ databases">
        <title>Analysis of 21 Apiospora genomes using comparative genomics revels a genus with tremendous synthesis potential of carbohydrate active enzymes and secondary metabolites.</title>
        <authorList>
            <person name="Sorensen T."/>
        </authorList>
    </citation>
    <scope>NUCLEOTIDE SEQUENCE [LARGE SCALE GENOMIC DNA]</scope>
    <source>
        <strain evidence="1 2">CBS 135458</strain>
    </source>
</reference>
<name>A0ABR1VZJ5_9PEZI</name>
<organism evidence="1 2">
    <name type="scientific">Apiospora phragmitis</name>
    <dbReference type="NCBI Taxonomy" id="2905665"/>
    <lineage>
        <taxon>Eukaryota</taxon>
        <taxon>Fungi</taxon>
        <taxon>Dikarya</taxon>
        <taxon>Ascomycota</taxon>
        <taxon>Pezizomycotina</taxon>
        <taxon>Sordariomycetes</taxon>
        <taxon>Xylariomycetidae</taxon>
        <taxon>Amphisphaeriales</taxon>
        <taxon>Apiosporaceae</taxon>
        <taxon>Apiospora</taxon>
    </lineage>
</organism>
<dbReference type="GeneID" id="92088420"/>